<dbReference type="Proteomes" id="UP000095282">
    <property type="component" value="Unplaced"/>
</dbReference>
<dbReference type="GO" id="GO:0005543">
    <property type="term" value="F:phospholipid binding"/>
    <property type="evidence" value="ECO:0007669"/>
    <property type="project" value="TreeGrafter"/>
</dbReference>
<dbReference type="Pfam" id="PF06456">
    <property type="entry name" value="Arfaptin"/>
    <property type="match status" value="1"/>
</dbReference>
<feature type="region of interest" description="Disordered" evidence="1">
    <location>
        <begin position="76"/>
        <end position="139"/>
    </location>
</feature>
<dbReference type="GO" id="GO:0032588">
    <property type="term" value="C:trans-Golgi network membrane"/>
    <property type="evidence" value="ECO:0007669"/>
    <property type="project" value="TreeGrafter"/>
</dbReference>
<dbReference type="InterPro" id="IPR030798">
    <property type="entry name" value="Arfaptin_fam"/>
</dbReference>
<dbReference type="WBParaSite" id="Csp11.Scaffold629.g15284.t1">
    <property type="protein sequence ID" value="Csp11.Scaffold629.g15284.t1"/>
    <property type="gene ID" value="Csp11.Scaffold629.g15284"/>
</dbReference>
<dbReference type="GO" id="GO:0097062">
    <property type="term" value="P:dendritic spine maintenance"/>
    <property type="evidence" value="ECO:0007669"/>
    <property type="project" value="TreeGrafter"/>
</dbReference>
<name>A0A1I7U697_9PELO</name>
<dbReference type="PROSITE" id="PS50870">
    <property type="entry name" value="AH"/>
    <property type="match status" value="1"/>
</dbReference>
<dbReference type="AlphaFoldDB" id="A0A1I7U697"/>
<organism evidence="3 4">
    <name type="scientific">Caenorhabditis tropicalis</name>
    <dbReference type="NCBI Taxonomy" id="1561998"/>
    <lineage>
        <taxon>Eukaryota</taxon>
        <taxon>Metazoa</taxon>
        <taxon>Ecdysozoa</taxon>
        <taxon>Nematoda</taxon>
        <taxon>Chromadorea</taxon>
        <taxon>Rhabditida</taxon>
        <taxon>Rhabditina</taxon>
        <taxon>Rhabditomorpha</taxon>
        <taxon>Rhabditoidea</taxon>
        <taxon>Rhabditidae</taxon>
        <taxon>Peloderinae</taxon>
        <taxon>Caenorhabditis</taxon>
    </lineage>
</organism>
<evidence type="ECO:0000313" key="4">
    <source>
        <dbReference type="WBParaSite" id="Csp11.Scaffold629.g15284.t1"/>
    </source>
</evidence>
<dbReference type="GO" id="GO:0034315">
    <property type="term" value="P:regulation of Arp2/3 complex-mediated actin nucleation"/>
    <property type="evidence" value="ECO:0007669"/>
    <property type="project" value="TreeGrafter"/>
</dbReference>
<keyword evidence="3" id="KW-1185">Reference proteome</keyword>
<dbReference type="STRING" id="1561998.A0A1I7U697"/>
<dbReference type="InterPro" id="IPR027267">
    <property type="entry name" value="AH/BAR_dom_sf"/>
</dbReference>
<dbReference type="GO" id="GO:0006886">
    <property type="term" value="P:intracellular protein transport"/>
    <property type="evidence" value="ECO:0007669"/>
    <property type="project" value="TreeGrafter"/>
</dbReference>
<feature type="domain" description="AH" evidence="2">
    <location>
        <begin position="1"/>
        <end position="62"/>
    </location>
</feature>
<sequence length="152" mass="16832">MMLRCRQECRARFMKMRDDVMVKIELLDQKHVRDIAQHLATFAKTMAKCQLECAEILKDRIDVPIEIDLEQLNLSMASSGGNNGGGGGRVEQAEEAEVLNDNPLEGDLIDVDGEEPNIRLPRNSLGDTSQPLLGSLDSPLEQEEGLSLIDIS</sequence>
<evidence type="ECO:0000313" key="3">
    <source>
        <dbReference type="Proteomes" id="UP000095282"/>
    </source>
</evidence>
<proteinExistence type="predicted"/>
<accession>A0A1I7U697</accession>
<dbReference type="Gene3D" id="1.20.1270.60">
    <property type="entry name" value="Arfaptin homology (AH) domain/BAR domain"/>
    <property type="match status" value="1"/>
</dbReference>
<dbReference type="eggNOG" id="KOG3651">
    <property type="taxonomic scope" value="Eukaryota"/>
</dbReference>
<evidence type="ECO:0000256" key="1">
    <source>
        <dbReference type="SAM" id="MobiDB-lite"/>
    </source>
</evidence>
<dbReference type="GO" id="GO:0043005">
    <property type="term" value="C:neuron projection"/>
    <property type="evidence" value="ECO:0007669"/>
    <property type="project" value="TreeGrafter"/>
</dbReference>
<dbReference type="PANTHER" id="PTHR12141">
    <property type="entry name" value="ARFAPTIN-RELATED"/>
    <property type="match status" value="1"/>
</dbReference>
<dbReference type="GO" id="GO:0019904">
    <property type="term" value="F:protein domain specific binding"/>
    <property type="evidence" value="ECO:0007669"/>
    <property type="project" value="InterPro"/>
</dbReference>
<dbReference type="GO" id="GO:0014069">
    <property type="term" value="C:postsynaptic density"/>
    <property type="evidence" value="ECO:0007669"/>
    <property type="project" value="TreeGrafter"/>
</dbReference>
<dbReference type="GO" id="GO:0005886">
    <property type="term" value="C:plasma membrane"/>
    <property type="evidence" value="ECO:0007669"/>
    <property type="project" value="GOC"/>
</dbReference>
<dbReference type="GO" id="GO:0043113">
    <property type="term" value="P:receptor clustering"/>
    <property type="evidence" value="ECO:0007669"/>
    <property type="project" value="TreeGrafter"/>
</dbReference>
<dbReference type="PANTHER" id="PTHR12141:SF1">
    <property type="entry name" value="PRKCA-BINDING PROTEIN"/>
    <property type="match status" value="1"/>
</dbReference>
<protein>
    <submittedName>
        <fullName evidence="4">AH domain-containing protein</fullName>
    </submittedName>
</protein>
<dbReference type="GO" id="GO:0005080">
    <property type="term" value="F:protein kinase C binding"/>
    <property type="evidence" value="ECO:0007669"/>
    <property type="project" value="TreeGrafter"/>
</dbReference>
<dbReference type="GO" id="GO:0002092">
    <property type="term" value="P:positive regulation of receptor internalization"/>
    <property type="evidence" value="ECO:0007669"/>
    <property type="project" value="TreeGrafter"/>
</dbReference>
<reference evidence="4" key="1">
    <citation type="submission" date="2016-11" db="UniProtKB">
        <authorList>
            <consortium name="WormBaseParasite"/>
        </authorList>
    </citation>
    <scope>IDENTIFICATION</scope>
</reference>
<dbReference type="GO" id="GO:0008021">
    <property type="term" value="C:synaptic vesicle"/>
    <property type="evidence" value="ECO:0007669"/>
    <property type="project" value="TreeGrafter"/>
</dbReference>
<dbReference type="GO" id="GO:0098842">
    <property type="term" value="C:postsynaptic early endosome"/>
    <property type="evidence" value="ECO:0007669"/>
    <property type="project" value="TreeGrafter"/>
</dbReference>
<dbReference type="SUPFAM" id="SSF103657">
    <property type="entry name" value="BAR/IMD domain-like"/>
    <property type="match status" value="1"/>
</dbReference>
<dbReference type="InterPro" id="IPR010504">
    <property type="entry name" value="AH_dom"/>
</dbReference>
<evidence type="ECO:0000259" key="2">
    <source>
        <dbReference type="PROSITE" id="PS50870"/>
    </source>
</evidence>